<sequence length="84" mass="8811">MCRSASFIRHWSLWRIWEPFAGSASAGRELSSARQGSAEARVRASQIRVAGACRSATLGHGVGQRSSKLAVASAGFASAVMSMA</sequence>
<keyword evidence="2" id="KW-1185">Reference proteome</keyword>
<comment type="caution">
    <text evidence="1">The sequence shown here is derived from an EMBL/GenBank/DDBJ whole genome shotgun (WGS) entry which is preliminary data.</text>
</comment>
<name>A0AAD4UUU6_PRUDU</name>
<reference evidence="1 2" key="1">
    <citation type="journal article" date="2022" name="G3 (Bethesda)">
        <title>Whole-genome sequence and methylome profiling of the almond [Prunus dulcis (Mill.) D.A. Webb] cultivar 'Nonpareil'.</title>
        <authorList>
            <person name="D'Amico-Willman K.M."/>
            <person name="Ouma W.Z."/>
            <person name="Meulia T."/>
            <person name="Sideli G.M."/>
            <person name="Gradziel T.M."/>
            <person name="Fresnedo-Ramirez J."/>
        </authorList>
    </citation>
    <scope>NUCLEOTIDE SEQUENCE [LARGE SCALE GENOMIC DNA]</scope>
    <source>
        <strain evidence="1">Clone GOH B32 T37-40</strain>
    </source>
</reference>
<dbReference type="EMBL" id="JAJFAZ020000008">
    <property type="protein sequence ID" value="KAI5312212.1"/>
    <property type="molecule type" value="Genomic_DNA"/>
</dbReference>
<dbReference type="AlphaFoldDB" id="A0AAD4UUU6"/>
<organism evidence="1 2">
    <name type="scientific">Prunus dulcis</name>
    <name type="common">Almond</name>
    <name type="synonym">Amygdalus dulcis</name>
    <dbReference type="NCBI Taxonomy" id="3755"/>
    <lineage>
        <taxon>Eukaryota</taxon>
        <taxon>Viridiplantae</taxon>
        <taxon>Streptophyta</taxon>
        <taxon>Embryophyta</taxon>
        <taxon>Tracheophyta</taxon>
        <taxon>Spermatophyta</taxon>
        <taxon>Magnoliopsida</taxon>
        <taxon>eudicotyledons</taxon>
        <taxon>Gunneridae</taxon>
        <taxon>Pentapetalae</taxon>
        <taxon>rosids</taxon>
        <taxon>fabids</taxon>
        <taxon>Rosales</taxon>
        <taxon>Rosaceae</taxon>
        <taxon>Amygdaloideae</taxon>
        <taxon>Amygdaleae</taxon>
        <taxon>Prunus</taxon>
    </lineage>
</organism>
<protein>
    <submittedName>
        <fullName evidence="1">Uncharacterized protein</fullName>
    </submittedName>
</protein>
<dbReference type="Proteomes" id="UP001054821">
    <property type="component" value="Chromosome 8"/>
</dbReference>
<evidence type="ECO:0000313" key="1">
    <source>
        <dbReference type="EMBL" id="KAI5312212.1"/>
    </source>
</evidence>
<evidence type="ECO:0000313" key="2">
    <source>
        <dbReference type="Proteomes" id="UP001054821"/>
    </source>
</evidence>
<proteinExistence type="predicted"/>
<gene>
    <name evidence="1" type="ORF">L3X38_041385</name>
</gene>
<accession>A0AAD4UUU6</accession>